<gene>
    <name evidence="2" type="ORF">SAMN05421807_101199</name>
</gene>
<dbReference type="AlphaFoldDB" id="A0A1M5LQ71"/>
<protein>
    <submittedName>
        <fullName evidence="2">Uncharacterized protein</fullName>
    </submittedName>
</protein>
<dbReference type="Proteomes" id="UP000184079">
    <property type="component" value="Unassembled WGS sequence"/>
</dbReference>
<reference evidence="3" key="1">
    <citation type="submission" date="2016-11" db="EMBL/GenBank/DDBJ databases">
        <authorList>
            <person name="Varghese N."/>
            <person name="Submissions S."/>
        </authorList>
    </citation>
    <scope>NUCLEOTIDE SEQUENCE [LARGE SCALE GENOMIC DNA]</scope>
    <source>
        <strain evidence="3">CGMCC 1.6496</strain>
    </source>
</reference>
<accession>A0A1M5LQ71</accession>
<dbReference type="EMBL" id="FQXD01000001">
    <property type="protein sequence ID" value="SHG66493.1"/>
    <property type="molecule type" value="Genomic_DNA"/>
</dbReference>
<sequence length="119" mass="13949">MIILIEFKIREGRGKVNKKWSVLTYFTLSVIGLMLIYFIGSYFLLHTSSYSSAKAVDKYVKNNDYYISVEIEENQIIDIIIESKSTWDLIKVNANYQITYSWYGNEVPILQDINIVNLY</sequence>
<keyword evidence="1" id="KW-0472">Membrane</keyword>
<evidence type="ECO:0000313" key="2">
    <source>
        <dbReference type="EMBL" id="SHG66493.1"/>
    </source>
</evidence>
<name>A0A1M5LQ71_9BACI</name>
<evidence type="ECO:0000313" key="3">
    <source>
        <dbReference type="Proteomes" id="UP000184079"/>
    </source>
</evidence>
<proteinExistence type="predicted"/>
<keyword evidence="1" id="KW-1133">Transmembrane helix</keyword>
<keyword evidence="3" id="KW-1185">Reference proteome</keyword>
<organism evidence="2 3">
    <name type="scientific">Virgibacillus chiguensis</name>
    <dbReference type="NCBI Taxonomy" id="411959"/>
    <lineage>
        <taxon>Bacteria</taxon>
        <taxon>Bacillati</taxon>
        <taxon>Bacillota</taxon>
        <taxon>Bacilli</taxon>
        <taxon>Bacillales</taxon>
        <taxon>Bacillaceae</taxon>
        <taxon>Virgibacillus</taxon>
    </lineage>
</organism>
<keyword evidence="1" id="KW-0812">Transmembrane</keyword>
<feature type="transmembrane region" description="Helical" evidence="1">
    <location>
        <begin position="20"/>
        <end position="45"/>
    </location>
</feature>
<evidence type="ECO:0000256" key="1">
    <source>
        <dbReference type="SAM" id="Phobius"/>
    </source>
</evidence>